<dbReference type="Proteomes" id="UP001445472">
    <property type="component" value="Unassembled WGS sequence"/>
</dbReference>
<dbReference type="RefSeq" id="WP_351976384.1">
    <property type="nucleotide sequence ID" value="NZ_JBEPBX010000011.1"/>
</dbReference>
<keyword evidence="1" id="KW-0472">Membrane</keyword>
<organism evidence="3 4">
    <name type="scientific">Streptomyces xantholiticus</name>
    <dbReference type="NCBI Taxonomy" id="68285"/>
    <lineage>
        <taxon>Bacteria</taxon>
        <taxon>Bacillati</taxon>
        <taxon>Actinomycetota</taxon>
        <taxon>Actinomycetes</taxon>
        <taxon>Kitasatosporales</taxon>
        <taxon>Streptomycetaceae</taxon>
        <taxon>Streptomyces</taxon>
    </lineage>
</organism>
<evidence type="ECO:0000313" key="3">
    <source>
        <dbReference type="EMBL" id="MER6614587.1"/>
    </source>
</evidence>
<feature type="chain" id="PRO_5046474923" evidence="2">
    <location>
        <begin position="26"/>
        <end position="60"/>
    </location>
</feature>
<keyword evidence="2" id="KW-0732">Signal</keyword>
<name>A0ABV1UWF0_9ACTN</name>
<keyword evidence="4" id="KW-1185">Reference proteome</keyword>
<dbReference type="EMBL" id="JBEPBX010000011">
    <property type="protein sequence ID" value="MER6614587.1"/>
    <property type="molecule type" value="Genomic_DNA"/>
</dbReference>
<gene>
    <name evidence="3" type="ORF">ABT276_14670</name>
</gene>
<evidence type="ECO:0000256" key="2">
    <source>
        <dbReference type="SAM" id="SignalP"/>
    </source>
</evidence>
<comment type="caution">
    <text evidence="3">The sequence shown here is derived from an EMBL/GenBank/DDBJ whole genome shotgun (WGS) entry which is preliminary data.</text>
</comment>
<accession>A0ABV1UWF0</accession>
<evidence type="ECO:0000313" key="4">
    <source>
        <dbReference type="Proteomes" id="UP001445472"/>
    </source>
</evidence>
<proteinExistence type="predicted"/>
<feature type="transmembrane region" description="Helical" evidence="1">
    <location>
        <begin position="41"/>
        <end position="59"/>
    </location>
</feature>
<sequence>MTDSLIAVYCVAALTLLLKSAVAFARVGGTDPSAEAGALTPALYGFGVAVLTLGLFVMLT</sequence>
<feature type="signal peptide" evidence="2">
    <location>
        <begin position="1"/>
        <end position="25"/>
    </location>
</feature>
<evidence type="ECO:0000256" key="1">
    <source>
        <dbReference type="SAM" id="Phobius"/>
    </source>
</evidence>
<keyword evidence="1" id="KW-0812">Transmembrane</keyword>
<protein>
    <submittedName>
        <fullName evidence="3">Uncharacterized protein</fullName>
    </submittedName>
</protein>
<keyword evidence="1" id="KW-1133">Transmembrane helix</keyword>
<reference evidence="3 4" key="1">
    <citation type="submission" date="2024-06" db="EMBL/GenBank/DDBJ databases">
        <title>The Natural Products Discovery Center: Release of the First 8490 Sequenced Strains for Exploring Actinobacteria Biosynthetic Diversity.</title>
        <authorList>
            <person name="Kalkreuter E."/>
            <person name="Kautsar S.A."/>
            <person name="Yang D."/>
            <person name="Bader C.D."/>
            <person name="Teijaro C.N."/>
            <person name="Fluegel L."/>
            <person name="Davis C.M."/>
            <person name="Simpson J.R."/>
            <person name="Lauterbach L."/>
            <person name="Steele A.D."/>
            <person name="Gui C."/>
            <person name="Meng S."/>
            <person name="Li G."/>
            <person name="Viehrig K."/>
            <person name="Ye F."/>
            <person name="Su P."/>
            <person name="Kiefer A.F."/>
            <person name="Nichols A."/>
            <person name="Cepeda A.J."/>
            <person name="Yan W."/>
            <person name="Fan B."/>
            <person name="Jiang Y."/>
            <person name="Adhikari A."/>
            <person name="Zheng C.-J."/>
            <person name="Schuster L."/>
            <person name="Cowan T.M."/>
            <person name="Smanski M.J."/>
            <person name="Chevrette M.G."/>
            <person name="De Carvalho L.P.S."/>
            <person name="Shen B."/>
        </authorList>
    </citation>
    <scope>NUCLEOTIDE SEQUENCE [LARGE SCALE GENOMIC DNA]</scope>
    <source>
        <strain evidence="3 4">NPDC000837</strain>
    </source>
</reference>